<keyword evidence="1" id="KW-1133">Transmembrane helix</keyword>
<feature type="transmembrane region" description="Helical" evidence="1">
    <location>
        <begin position="224"/>
        <end position="244"/>
    </location>
</feature>
<gene>
    <name evidence="3" type="ORF">SAMN05192589_112100</name>
</gene>
<dbReference type="SUPFAM" id="SSF103481">
    <property type="entry name" value="Multidrug resistance efflux transporter EmrE"/>
    <property type="match status" value="1"/>
</dbReference>
<evidence type="ECO:0000256" key="1">
    <source>
        <dbReference type="SAM" id="Phobius"/>
    </source>
</evidence>
<dbReference type="InterPro" id="IPR037185">
    <property type="entry name" value="EmrE-like"/>
</dbReference>
<feature type="transmembrane region" description="Helical" evidence="1">
    <location>
        <begin position="282"/>
        <end position="298"/>
    </location>
</feature>
<dbReference type="Proteomes" id="UP000198781">
    <property type="component" value="Unassembled WGS sequence"/>
</dbReference>
<keyword evidence="1" id="KW-0812">Transmembrane</keyword>
<feature type="transmembrane region" description="Helical" evidence="1">
    <location>
        <begin position="189"/>
        <end position="212"/>
    </location>
</feature>
<reference evidence="3 4" key="1">
    <citation type="submission" date="2016-10" db="EMBL/GenBank/DDBJ databases">
        <authorList>
            <person name="de Groot N.N."/>
        </authorList>
    </citation>
    <scope>NUCLEOTIDE SEQUENCE [LARGE SCALE GENOMIC DNA]</scope>
    <source>
        <strain evidence="3 4">DSM 16619</strain>
    </source>
</reference>
<dbReference type="OrthoDB" id="244774at2"/>
<dbReference type="PANTHER" id="PTHR22911">
    <property type="entry name" value="ACYL-MALONYL CONDENSING ENZYME-RELATED"/>
    <property type="match status" value="1"/>
</dbReference>
<protein>
    <submittedName>
        <fullName evidence="3">EamA-like transporter family protein</fullName>
    </submittedName>
</protein>
<keyword evidence="4" id="KW-1185">Reference proteome</keyword>
<organism evidence="3 4">
    <name type="scientific">Paracidovorax valerianellae</name>
    <dbReference type="NCBI Taxonomy" id="187868"/>
    <lineage>
        <taxon>Bacteria</taxon>
        <taxon>Pseudomonadati</taxon>
        <taxon>Pseudomonadota</taxon>
        <taxon>Betaproteobacteria</taxon>
        <taxon>Burkholderiales</taxon>
        <taxon>Comamonadaceae</taxon>
        <taxon>Paracidovorax</taxon>
    </lineage>
</organism>
<dbReference type="Pfam" id="PF00892">
    <property type="entry name" value="EamA"/>
    <property type="match status" value="1"/>
</dbReference>
<feature type="transmembrane region" description="Helical" evidence="1">
    <location>
        <begin position="36"/>
        <end position="56"/>
    </location>
</feature>
<feature type="transmembrane region" description="Helical" evidence="1">
    <location>
        <begin position="250"/>
        <end position="275"/>
    </location>
</feature>
<evidence type="ECO:0000259" key="2">
    <source>
        <dbReference type="Pfam" id="PF00892"/>
    </source>
</evidence>
<accession>A0A1G7A890</accession>
<dbReference type="InterPro" id="IPR000620">
    <property type="entry name" value="EamA_dom"/>
</dbReference>
<dbReference type="RefSeq" id="WP_092745033.1">
    <property type="nucleotide sequence ID" value="NZ_FMZC01000012.1"/>
</dbReference>
<dbReference type="PANTHER" id="PTHR22911:SF137">
    <property type="entry name" value="SOLUTE CARRIER FAMILY 35 MEMBER G2-RELATED"/>
    <property type="match status" value="1"/>
</dbReference>
<evidence type="ECO:0000313" key="3">
    <source>
        <dbReference type="EMBL" id="SDE11094.1"/>
    </source>
</evidence>
<evidence type="ECO:0000313" key="4">
    <source>
        <dbReference type="Proteomes" id="UP000198781"/>
    </source>
</evidence>
<dbReference type="AlphaFoldDB" id="A0A1G7A890"/>
<dbReference type="STRING" id="187868.SAMN05192589_112100"/>
<dbReference type="Gene3D" id="1.10.3730.20">
    <property type="match status" value="1"/>
</dbReference>
<dbReference type="GO" id="GO:0016020">
    <property type="term" value="C:membrane"/>
    <property type="evidence" value="ECO:0007669"/>
    <property type="project" value="InterPro"/>
</dbReference>
<proteinExistence type="predicted"/>
<keyword evidence="1" id="KW-0472">Membrane</keyword>
<name>A0A1G7A890_9BURK</name>
<sequence length="299" mass="32977">MTWIALGLLAGLVLGTYDFLTKLALREKTVLEVVMWSSLLGALLWVPFFFVPAPWANTLKPIGLYPASLTAAEQMALLPKSAMMVATWVLSYYSVKSLPLSISAGVRASGPLWTALGAIVFLSEQLNWWQWMGLALSMGSYYLFSLIGRKEGISFQRNMWVLCMLAATLLSSANALYDKHILATLQLDLAAVQAYSAIQRGGIALLLLPWLLETMEWRSLLSRNWAVPAIAATYVLAEFIYLTAVQTDGALISVISVLRRTNLVMVFSLSALFFVERFIRQKILAIAGVLLGIGLTIIH</sequence>
<feature type="domain" description="EamA" evidence="2">
    <location>
        <begin position="2"/>
        <end position="145"/>
    </location>
</feature>
<feature type="transmembrane region" description="Helical" evidence="1">
    <location>
        <begin position="159"/>
        <end position="177"/>
    </location>
</feature>
<feature type="transmembrane region" description="Helical" evidence="1">
    <location>
        <begin position="77"/>
        <end position="95"/>
    </location>
</feature>
<dbReference type="EMBL" id="FMZC01000012">
    <property type="protein sequence ID" value="SDE11094.1"/>
    <property type="molecule type" value="Genomic_DNA"/>
</dbReference>
<feature type="transmembrane region" description="Helical" evidence="1">
    <location>
        <begin position="128"/>
        <end position="147"/>
    </location>
</feature>